<dbReference type="Proteomes" id="UP000190285">
    <property type="component" value="Unassembled WGS sequence"/>
</dbReference>
<dbReference type="PANTHER" id="PTHR43686">
    <property type="entry name" value="SULFURTRANSFERASE-RELATED"/>
    <property type="match status" value="1"/>
</dbReference>
<organism evidence="3 4">
    <name type="scientific">Maledivibacter halophilus</name>
    <dbReference type="NCBI Taxonomy" id="36842"/>
    <lineage>
        <taxon>Bacteria</taxon>
        <taxon>Bacillati</taxon>
        <taxon>Bacillota</taxon>
        <taxon>Clostridia</taxon>
        <taxon>Peptostreptococcales</taxon>
        <taxon>Caminicellaceae</taxon>
        <taxon>Maledivibacter</taxon>
    </lineage>
</organism>
<name>A0A1T5JX81_9FIRM</name>
<dbReference type="InterPro" id="IPR011063">
    <property type="entry name" value="TilS/TtcA_N"/>
</dbReference>
<dbReference type="EMBL" id="FUZT01000003">
    <property type="protein sequence ID" value="SKC56007.1"/>
    <property type="molecule type" value="Genomic_DNA"/>
</dbReference>
<proteinExistence type="predicted"/>
<accession>A0A1T5JX81</accession>
<dbReference type="OrthoDB" id="9801054at2"/>
<keyword evidence="4" id="KW-1185">Reference proteome</keyword>
<dbReference type="CDD" id="cd24138">
    <property type="entry name" value="TtcA-like"/>
    <property type="match status" value="1"/>
</dbReference>
<evidence type="ECO:0000313" key="3">
    <source>
        <dbReference type="EMBL" id="SKC56007.1"/>
    </source>
</evidence>
<dbReference type="GO" id="GO:0008033">
    <property type="term" value="P:tRNA processing"/>
    <property type="evidence" value="ECO:0007669"/>
    <property type="project" value="InterPro"/>
</dbReference>
<dbReference type="PIRSF" id="PIRSF004976">
    <property type="entry name" value="ATPase_YdaO"/>
    <property type="match status" value="1"/>
</dbReference>
<evidence type="ECO:0000256" key="1">
    <source>
        <dbReference type="ARBA" id="ARBA00022679"/>
    </source>
</evidence>
<evidence type="ECO:0000313" key="4">
    <source>
        <dbReference type="Proteomes" id="UP000190285"/>
    </source>
</evidence>
<sequence length="239" mass="27265">MRKILGCIKKAVNDFNMIQEGDIIGVGVSGGKDSVTLLYGLKLFQNFSPVKYKLKALSLTLGFDDFDLSPIQKFCNEIDVEYMIKPTQIGKIVFEEREEKNPCSLCSRFKRAALHNLCKENSITKLALGHHIDDGIETLFLSMFYEGRISTFNPVTYLSRKDLTMIRPMIYVEEKDIEKAVKKHSLPIVKSPCPADGNTKREYMKQALLKFYRDIPPAKQNLLNSLMGTDQLNIWGMQK</sequence>
<reference evidence="3 4" key="1">
    <citation type="submission" date="2017-02" db="EMBL/GenBank/DDBJ databases">
        <authorList>
            <person name="Peterson S.W."/>
        </authorList>
    </citation>
    <scope>NUCLEOTIDE SEQUENCE [LARGE SCALE GENOMIC DNA]</scope>
    <source>
        <strain evidence="3 4">M1</strain>
    </source>
</reference>
<gene>
    <name evidence="3" type="ORF">SAMN02194393_01426</name>
</gene>
<dbReference type="PANTHER" id="PTHR43686:SF1">
    <property type="entry name" value="AMINOTRAN_5 DOMAIN-CONTAINING PROTEIN"/>
    <property type="match status" value="1"/>
</dbReference>
<dbReference type="GO" id="GO:0016740">
    <property type="term" value="F:transferase activity"/>
    <property type="evidence" value="ECO:0007669"/>
    <property type="project" value="UniProtKB-KW"/>
</dbReference>
<keyword evidence="1" id="KW-0808">Transferase</keyword>
<feature type="domain" description="tRNA(Ile)-lysidine/2-thiocytidine synthase N-terminal" evidence="2">
    <location>
        <begin position="25"/>
        <end position="203"/>
    </location>
</feature>
<dbReference type="InterPro" id="IPR035107">
    <property type="entry name" value="tRNA_thiolation_TtcA_Ctu1"/>
</dbReference>
<dbReference type="STRING" id="36842.SAMN02194393_01426"/>
<dbReference type="Pfam" id="PF01171">
    <property type="entry name" value="ATP_bind_3"/>
    <property type="match status" value="1"/>
</dbReference>
<dbReference type="AlphaFoldDB" id="A0A1T5JX81"/>
<dbReference type="Gene3D" id="3.40.50.620">
    <property type="entry name" value="HUPs"/>
    <property type="match status" value="1"/>
</dbReference>
<dbReference type="InterPro" id="IPR014729">
    <property type="entry name" value="Rossmann-like_a/b/a_fold"/>
</dbReference>
<evidence type="ECO:0000259" key="2">
    <source>
        <dbReference type="Pfam" id="PF01171"/>
    </source>
</evidence>
<dbReference type="SUPFAM" id="SSF52402">
    <property type="entry name" value="Adenine nucleotide alpha hydrolases-like"/>
    <property type="match status" value="1"/>
</dbReference>
<protein>
    <submittedName>
        <fullName evidence="3">tRNA(Ile)-lysidine synthase TilS/MesJ</fullName>
    </submittedName>
</protein>
<dbReference type="RefSeq" id="WP_139380267.1">
    <property type="nucleotide sequence ID" value="NZ_FUZT01000003.1"/>
</dbReference>